<name>A0A0C3EX99_PILCF</name>
<evidence type="ECO:0000313" key="2">
    <source>
        <dbReference type="EMBL" id="KIM77135.1"/>
    </source>
</evidence>
<dbReference type="HOGENOM" id="CLU_3107217_0_0_1"/>
<reference evidence="3" key="2">
    <citation type="submission" date="2015-01" db="EMBL/GenBank/DDBJ databases">
        <title>Evolutionary Origins and Diversification of the Mycorrhizal Mutualists.</title>
        <authorList>
            <consortium name="DOE Joint Genome Institute"/>
            <consortium name="Mycorrhizal Genomics Consortium"/>
            <person name="Kohler A."/>
            <person name="Kuo A."/>
            <person name="Nagy L.G."/>
            <person name="Floudas D."/>
            <person name="Copeland A."/>
            <person name="Barry K.W."/>
            <person name="Cichocki N."/>
            <person name="Veneault-Fourrey C."/>
            <person name="LaButti K."/>
            <person name="Lindquist E.A."/>
            <person name="Lipzen A."/>
            <person name="Lundell T."/>
            <person name="Morin E."/>
            <person name="Murat C."/>
            <person name="Riley R."/>
            <person name="Ohm R."/>
            <person name="Sun H."/>
            <person name="Tunlid A."/>
            <person name="Henrissat B."/>
            <person name="Grigoriev I.V."/>
            <person name="Hibbett D.S."/>
            <person name="Martin F."/>
        </authorList>
    </citation>
    <scope>NUCLEOTIDE SEQUENCE [LARGE SCALE GENOMIC DNA]</scope>
    <source>
        <strain evidence="3">F 1598</strain>
    </source>
</reference>
<reference evidence="2 3" key="1">
    <citation type="submission" date="2014-04" db="EMBL/GenBank/DDBJ databases">
        <authorList>
            <consortium name="DOE Joint Genome Institute"/>
            <person name="Kuo A."/>
            <person name="Tarkka M."/>
            <person name="Buscot F."/>
            <person name="Kohler A."/>
            <person name="Nagy L.G."/>
            <person name="Floudas D."/>
            <person name="Copeland A."/>
            <person name="Barry K.W."/>
            <person name="Cichocki N."/>
            <person name="Veneault-Fourrey C."/>
            <person name="LaButti K."/>
            <person name="Lindquist E.A."/>
            <person name="Lipzen A."/>
            <person name="Lundell T."/>
            <person name="Morin E."/>
            <person name="Murat C."/>
            <person name="Sun H."/>
            <person name="Tunlid A."/>
            <person name="Henrissat B."/>
            <person name="Grigoriev I.V."/>
            <person name="Hibbett D.S."/>
            <person name="Martin F."/>
            <person name="Nordberg H.P."/>
            <person name="Cantor M.N."/>
            <person name="Hua S.X."/>
        </authorList>
    </citation>
    <scope>NUCLEOTIDE SEQUENCE [LARGE SCALE GENOMIC DNA]</scope>
    <source>
        <strain evidence="2 3">F 1598</strain>
    </source>
</reference>
<gene>
    <name evidence="2" type="ORF">PILCRDRAFT_825683</name>
</gene>
<evidence type="ECO:0000313" key="3">
    <source>
        <dbReference type="Proteomes" id="UP000054166"/>
    </source>
</evidence>
<organism evidence="2 3">
    <name type="scientific">Piloderma croceum (strain F 1598)</name>
    <dbReference type="NCBI Taxonomy" id="765440"/>
    <lineage>
        <taxon>Eukaryota</taxon>
        <taxon>Fungi</taxon>
        <taxon>Dikarya</taxon>
        <taxon>Basidiomycota</taxon>
        <taxon>Agaricomycotina</taxon>
        <taxon>Agaricomycetes</taxon>
        <taxon>Agaricomycetidae</taxon>
        <taxon>Atheliales</taxon>
        <taxon>Atheliaceae</taxon>
        <taxon>Piloderma</taxon>
    </lineage>
</organism>
<keyword evidence="3" id="KW-1185">Reference proteome</keyword>
<feature type="region of interest" description="Disordered" evidence="1">
    <location>
        <begin position="1"/>
        <end position="23"/>
    </location>
</feature>
<dbReference type="AlphaFoldDB" id="A0A0C3EX99"/>
<dbReference type="Proteomes" id="UP000054166">
    <property type="component" value="Unassembled WGS sequence"/>
</dbReference>
<dbReference type="EMBL" id="KN833028">
    <property type="protein sequence ID" value="KIM77135.1"/>
    <property type="molecule type" value="Genomic_DNA"/>
</dbReference>
<accession>A0A0C3EX99</accession>
<proteinExistence type="predicted"/>
<evidence type="ECO:0000256" key="1">
    <source>
        <dbReference type="SAM" id="MobiDB-lite"/>
    </source>
</evidence>
<dbReference type="InParanoid" id="A0A0C3EX99"/>
<protein>
    <submittedName>
        <fullName evidence="2">Uncharacterized protein</fullName>
    </submittedName>
</protein>
<sequence>MSGPSSHRWVRLQPTPPNPPPNLTMRGHTNVAVDTAFSPDGKFVDSGSCSV</sequence>